<keyword evidence="1" id="KW-0472">Membrane</keyword>
<sequence>MRFSTNIALAAIHSGLFFALHYLAMKGLFQMTNFDDGFFWSRIALILFALSWLLVPNYLELIREQSKKTSRRTGLLVFGNKILAGVAAFMILKATDWGDVAVVQALDGVKFVFILLVTLFLGRWLPESVREHDGDSKTLVQKFVYITIICLGFTLLFL</sequence>
<name>A0A1F6FK19_9BACT</name>
<dbReference type="EMBL" id="MFMS01000002">
    <property type="protein sequence ID" value="OGG86208.1"/>
    <property type="molecule type" value="Genomic_DNA"/>
</dbReference>
<evidence type="ECO:0000256" key="1">
    <source>
        <dbReference type="SAM" id="Phobius"/>
    </source>
</evidence>
<evidence type="ECO:0000313" key="2">
    <source>
        <dbReference type="EMBL" id="OGG86208.1"/>
    </source>
</evidence>
<feature type="transmembrane region" description="Helical" evidence="1">
    <location>
        <begin position="37"/>
        <end position="55"/>
    </location>
</feature>
<protein>
    <submittedName>
        <fullName evidence="2">Uncharacterized protein</fullName>
    </submittedName>
</protein>
<dbReference type="Proteomes" id="UP000177395">
    <property type="component" value="Unassembled WGS sequence"/>
</dbReference>
<feature type="transmembrane region" description="Helical" evidence="1">
    <location>
        <begin position="101"/>
        <end position="126"/>
    </location>
</feature>
<feature type="transmembrane region" description="Helical" evidence="1">
    <location>
        <begin position="7"/>
        <end position="25"/>
    </location>
</feature>
<keyword evidence="1" id="KW-0812">Transmembrane</keyword>
<dbReference type="AlphaFoldDB" id="A0A1F6FK19"/>
<organism evidence="2 3">
    <name type="scientific">Candidatus Kaiserbacteria bacterium RIFOXYB1_FULL_46_14</name>
    <dbReference type="NCBI Taxonomy" id="1798531"/>
    <lineage>
        <taxon>Bacteria</taxon>
        <taxon>Candidatus Kaiseribacteriota</taxon>
    </lineage>
</organism>
<feature type="transmembrane region" description="Helical" evidence="1">
    <location>
        <begin position="138"/>
        <end position="157"/>
    </location>
</feature>
<feature type="transmembrane region" description="Helical" evidence="1">
    <location>
        <begin position="75"/>
        <end position="95"/>
    </location>
</feature>
<keyword evidence="1" id="KW-1133">Transmembrane helix</keyword>
<reference evidence="2 3" key="1">
    <citation type="journal article" date="2016" name="Nat. Commun.">
        <title>Thousands of microbial genomes shed light on interconnected biogeochemical processes in an aquifer system.</title>
        <authorList>
            <person name="Anantharaman K."/>
            <person name="Brown C.T."/>
            <person name="Hug L.A."/>
            <person name="Sharon I."/>
            <person name="Castelle C.J."/>
            <person name="Probst A.J."/>
            <person name="Thomas B.C."/>
            <person name="Singh A."/>
            <person name="Wilkins M.J."/>
            <person name="Karaoz U."/>
            <person name="Brodie E.L."/>
            <person name="Williams K.H."/>
            <person name="Hubbard S.S."/>
            <person name="Banfield J.F."/>
        </authorList>
    </citation>
    <scope>NUCLEOTIDE SEQUENCE [LARGE SCALE GENOMIC DNA]</scope>
</reference>
<gene>
    <name evidence="2" type="ORF">A2392_01975</name>
</gene>
<proteinExistence type="predicted"/>
<comment type="caution">
    <text evidence="2">The sequence shown here is derived from an EMBL/GenBank/DDBJ whole genome shotgun (WGS) entry which is preliminary data.</text>
</comment>
<evidence type="ECO:0000313" key="3">
    <source>
        <dbReference type="Proteomes" id="UP000177395"/>
    </source>
</evidence>
<dbReference type="STRING" id="1798531.A2392_01975"/>
<accession>A0A1F6FK19</accession>